<evidence type="ECO:0000256" key="1">
    <source>
        <dbReference type="ARBA" id="ARBA00004115"/>
    </source>
</evidence>
<dbReference type="AlphaFoldDB" id="A0A261XTP4"/>
<evidence type="ECO:0000259" key="14">
    <source>
        <dbReference type="PROSITE" id="PS51352"/>
    </source>
</evidence>
<dbReference type="Proteomes" id="UP000242875">
    <property type="component" value="Unassembled WGS sequence"/>
</dbReference>
<evidence type="ECO:0000256" key="9">
    <source>
        <dbReference type="ARBA" id="ARBA00023136"/>
    </source>
</evidence>
<dbReference type="InterPro" id="IPR013766">
    <property type="entry name" value="Thioredoxin_domain"/>
</dbReference>
<feature type="chain" id="PRO_5013012054" description="Thioredoxin domain-containing protein" evidence="13">
    <location>
        <begin position="19"/>
        <end position="216"/>
    </location>
</feature>
<dbReference type="InterPro" id="IPR036249">
    <property type="entry name" value="Thioredoxin-like_sf"/>
</dbReference>
<keyword evidence="11" id="KW-0676">Redox-active center</keyword>
<dbReference type="SUPFAM" id="SSF52833">
    <property type="entry name" value="Thioredoxin-like"/>
    <property type="match status" value="1"/>
</dbReference>
<evidence type="ECO:0000256" key="13">
    <source>
        <dbReference type="SAM" id="SignalP"/>
    </source>
</evidence>
<keyword evidence="10" id="KW-1015">Disulfide bond</keyword>
<evidence type="ECO:0000256" key="11">
    <source>
        <dbReference type="ARBA" id="ARBA00023284"/>
    </source>
</evidence>
<dbReference type="PANTHER" id="PTHR46107:SF3">
    <property type="entry name" value="THIOREDOXIN DOMAIN-CONTAINING PROTEIN"/>
    <property type="match status" value="1"/>
</dbReference>
<dbReference type="GO" id="GO:0015036">
    <property type="term" value="F:disulfide oxidoreductase activity"/>
    <property type="evidence" value="ECO:0007669"/>
    <property type="project" value="TreeGrafter"/>
</dbReference>
<reference evidence="15 16" key="1">
    <citation type="journal article" date="2017" name="Mycologia">
        <title>Bifiguratus adelaidae, gen. et sp. nov., a new member of Mucoromycotina in endophytic and soil-dwelling habitats.</title>
        <authorList>
            <person name="Torres-Cruz T.J."/>
            <person name="Billingsley Tobias T.L."/>
            <person name="Almatruk M."/>
            <person name="Hesse C."/>
            <person name="Kuske C.R."/>
            <person name="Desiro A."/>
            <person name="Benucci G.M."/>
            <person name="Bonito G."/>
            <person name="Stajich J.E."/>
            <person name="Dunlap C."/>
            <person name="Arnold A.E."/>
            <person name="Porras-Alfaro A."/>
        </authorList>
    </citation>
    <scope>NUCLEOTIDE SEQUENCE [LARGE SCALE GENOMIC DNA]</scope>
    <source>
        <strain evidence="15 16">AZ0501</strain>
    </source>
</reference>
<evidence type="ECO:0000256" key="10">
    <source>
        <dbReference type="ARBA" id="ARBA00023157"/>
    </source>
</evidence>
<evidence type="ECO:0000256" key="5">
    <source>
        <dbReference type="ARBA" id="ARBA00022729"/>
    </source>
</evidence>
<dbReference type="EMBL" id="MVBO01000256">
    <property type="protein sequence ID" value="OZJ01722.1"/>
    <property type="molecule type" value="Genomic_DNA"/>
</dbReference>
<evidence type="ECO:0000256" key="7">
    <source>
        <dbReference type="ARBA" id="ARBA00022982"/>
    </source>
</evidence>
<gene>
    <name evidence="15" type="ORF">BZG36_05181</name>
</gene>
<protein>
    <recommendedName>
        <fullName evidence="14">Thioredoxin domain-containing protein</fullName>
    </recommendedName>
</protein>
<dbReference type="GO" id="GO:0005789">
    <property type="term" value="C:endoplasmic reticulum membrane"/>
    <property type="evidence" value="ECO:0007669"/>
    <property type="project" value="UniProtKB-SubCell"/>
</dbReference>
<dbReference type="PROSITE" id="PS00194">
    <property type="entry name" value="THIOREDOXIN_1"/>
    <property type="match status" value="1"/>
</dbReference>
<accession>A0A261XTP4</accession>
<dbReference type="Pfam" id="PF00085">
    <property type="entry name" value="Thioredoxin"/>
    <property type="match status" value="1"/>
</dbReference>
<dbReference type="InterPro" id="IPR017937">
    <property type="entry name" value="Thioredoxin_CS"/>
</dbReference>
<proteinExistence type="predicted"/>
<feature type="signal peptide" evidence="13">
    <location>
        <begin position="1"/>
        <end position="18"/>
    </location>
</feature>
<evidence type="ECO:0000256" key="12">
    <source>
        <dbReference type="SAM" id="MobiDB-lite"/>
    </source>
</evidence>
<evidence type="ECO:0000256" key="4">
    <source>
        <dbReference type="ARBA" id="ARBA00022692"/>
    </source>
</evidence>
<dbReference type="Gene3D" id="3.40.30.10">
    <property type="entry name" value="Glutaredoxin"/>
    <property type="match status" value="1"/>
</dbReference>
<evidence type="ECO:0000313" key="16">
    <source>
        <dbReference type="Proteomes" id="UP000242875"/>
    </source>
</evidence>
<feature type="domain" description="Thioredoxin" evidence="14">
    <location>
        <begin position="7"/>
        <end position="131"/>
    </location>
</feature>
<organism evidence="15 16">
    <name type="scientific">Bifiguratus adelaidae</name>
    <dbReference type="NCBI Taxonomy" id="1938954"/>
    <lineage>
        <taxon>Eukaryota</taxon>
        <taxon>Fungi</taxon>
        <taxon>Fungi incertae sedis</taxon>
        <taxon>Mucoromycota</taxon>
        <taxon>Mucoromycotina</taxon>
        <taxon>Endogonomycetes</taxon>
        <taxon>Endogonales</taxon>
        <taxon>Endogonales incertae sedis</taxon>
        <taxon>Bifiguratus</taxon>
    </lineage>
</organism>
<keyword evidence="9" id="KW-0472">Membrane</keyword>
<keyword evidence="5 13" id="KW-0732">Signal</keyword>
<feature type="region of interest" description="Disordered" evidence="12">
    <location>
        <begin position="195"/>
        <end position="216"/>
    </location>
</feature>
<keyword evidence="6" id="KW-0256">Endoplasmic reticulum</keyword>
<dbReference type="PROSITE" id="PS51352">
    <property type="entry name" value="THIOREDOXIN_2"/>
    <property type="match status" value="1"/>
</dbReference>
<evidence type="ECO:0000256" key="2">
    <source>
        <dbReference type="ARBA" id="ARBA00022448"/>
    </source>
</evidence>
<keyword evidence="16" id="KW-1185">Reference proteome</keyword>
<keyword evidence="4" id="KW-0812">Transmembrane</keyword>
<evidence type="ECO:0000256" key="3">
    <source>
        <dbReference type="ARBA" id="ARBA00022553"/>
    </source>
</evidence>
<keyword evidence="8" id="KW-1133">Transmembrane helix</keyword>
<evidence type="ECO:0000256" key="6">
    <source>
        <dbReference type="ARBA" id="ARBA00022824"/>
    </source>
</evidence>
<name>A0A261XTP4_9FUNG</name>
<evidence type="ECO:0000313" key="15">
    <source>
        <dbReference type="EMBL" id="OZJ01722.1"/>
    </source>
</evidence>
<keyword evidence="7" id="KW-0249">Electron transport</keyword>
<comment type="subcellular location">
    <subcellularLocation>
        <location evidence="1">Endoplasmic reticulum membrane</location>
        <topology evidence="1">Single-pass type I membrane protein</topology>
    </subcellularLocation>
</comment>
<comment type="caution">
    <text evidence="15">The sequence shown here is derived from an EMBL/GenBank/DDBJ whole genome shotgun (WGS) entry which is preliminary data.</text>
</comment>
<keyword evidence="3" id="KW-0597">Phosphoprotein</keyword>
<feature type="compositionally biased region" description="Basic residues" evidence="12">
    <location>
        <begin position="205"/>
        <end position="216"/>
    </location>
</feature>
<dbReference type="OrthoDB" id="2121326at2759"/>
<dbReference type="CDD" id="cd02961">
    <property type="entry name" value="PDI_a_family"/>
    <property type="match status" value="1"/>
</dbReference>
<keyword evidence="2" id="KW-0813">Transport</keyword>
<dbReference type="InterPro" id="IPR052454">
    <property type="entry name" value="TMX_domain-containing"/>
</dbReference>
<sequence length="216" mass="24966">MKAYLVLLLVAIVHRVIAVVTETNPPVLELTDATFSQALQTHDEVFVDFYAKWCGTCKRLEPEFTAAAEQMSGKSNVQFAKVDIDENPGLAGQFFITRLPTLYHIRNNEVRRVPVSLRRYEITKFVRESEWQDIKPWNRLFSPLSIIGSAVFYFATFVKWLSTMPYWFFGVVIAGFIAIFAVSFWVEMHNDVQKHPQKDSARPATKQKTRKTRKID</sequence>
<dbReference type="PANTHER" id="PTHR46107">
    <property type="entry name" value="DUMPY: SHORTER THAN WILD-TYPE"/>
    <property type="match status" value="1"/>
</dbReference>
<evidence type="ECO:0000256" key="8">
    <source>
        <dbReference type="ARBA" id="ARBA00022989"/>
    </source>
</evidence>